<sequence length="1143" mass="125294">MMNRYPGPPPARPPQQQQQSQHSASSNIPITTARPPLQNVPQQQQRPPQYARGPPQYGNNHQHLNDRPGGPPTYSNNVPPPPPQVGTRILQQQHHQEPRRMMSRPPPMMPGPPQQKEQLRPTLQVQTSLPPQSPPRNVRTSSTGSNAPPRTPTRNARGQASPGGSQHRINPAQMPRPAMGEVKPGEVEPVRMITSNAEDGDASPRTPRTPRPAPPGYKPTVQSYGDDAGNHRFITGVPPPASSSFLVAKDGDNCSPRFVRAAVHRVAANRELLKNTKLPFAVHVQPLAAPRLGEALVPVADYSYSGGPPRCERCTGYVCCFAEWIGSGDWRCPLCKHENRAPDWYGSHDPNKPESNYPSVDFIVPPDTYTVRPVQAPILVLLLDLALLIDTTASPIIMKKLSESLNLLANAPTLRLGIILFGAQIWFLAPRATRLIQVGEINEPFCPVAPDDWLVPLADCLSLSQVATLGSSLITSSPNKGVPNCCVAAVEAAADGLETLGGRVLLLTSRGPDIGLGSHENFFQDTERPQPVSPPKKLVNAVKSSFYNSPALTMNDLHISSSKKTLASTVKHLAARQIGVDAVVVLPGSENSFRASPRLARDIALLGRLCDAVGGRVRYHERSSEPALVTSLDTCLAFFEDNQNDETWSKARRRSRNIIGQVHEAVFKVRAGPGIKVARYLGPGSLFGKHSTESNTDDVAAYAGVAPDRDLVQMDPSASILVEMDFTDPSKSITDEFVYIQCALLYSHPLTRTRRVRVHTLALSVSAKPAELFRSADVESVFTALLKRSLADAIATDAGLALLGGLHVDGWPGGKNPSNTTPRKVRTPSGKSPPVSSRTESITQGKWTAARDILVNDCVAILEHYRIQCASRSPTGQLILPESVKLLPLLCLGVLKGQLMRNDDHLLRSHRSSTRNPNTPVRTPSGRLPNERMCRDQAARLAVLTTCLTLPVEDIARLAYPRLFELPRNADDDYLSVVPASIERVSTERAYLLDNGAALTLVLGPDIDDARKDELFAIFFDQDTPDWQFRPESLPLNSQRFIDTTPEADRYRQLITQLIAYRTHSPPLKLLRPPAVLTDSIDDTIGNQSANGHHDRHVPQNRDYDDFLADLIEDKSAFGASYVDFLCSIHREIQQRITRTFAN</sequence>
<dbReference type="SUPFAM" id="SSF81995">
    <property type="entry name" value="beta-sandwich domain of Sec23/24"/>
    <property type="match status" value="1"/>
</dbReference>
<feature type="compositionally biased region" description="Pro residues" evidence="4">
    <location>
        <begin position="1"/>
        <end position="13"/>
    </location>
</feature>
<feature type="domain" description="Sec23/Sec24 beta-sandwich" evidence="8">
    <location>
        <begin position="664"/>
        <end position="766"/>
    </location>
</feature>
<dbReference type="Gene3D" id="3.40.20.10">
    <property type="entry name" value="Severin"/>
    <property type="match status" value="1"/>
</dbReference>
<evidence type="ECO:0000256" key="3">
    <source>
        <dbReference type="ARBA" id="ARBA00022927"/>
    </source>
</evidence>
<feature type="compositionally biased region" description="Low complexity" evidence="4">
    <location>
        <begin position="14"/>
        <end position="26"/>
    </location>
</feature>
<dbReference type="InterPro" id="IPR012990">
    <property type="entry name" value="Beta-sandwich_Sec23_24"/>
</dbReference>
<dbReference type="InterPro" id="IPR006900">
    <property type="entry name" value="Sec23/24_helical_dom"/>
</dbReference>
<evidence type="ECO:0000256" key="4">
    <source>
        <dbReference type="SAM" id="MobiDB-lite"/>
    </source>
</evidence>
<dbReference type="GO" id="GO:0006886">
    <property type="term" value="P:intracellular protein transport"/>
    <property type="evidence" value="ECO:0007669"/>
    <property type="project" value="InterPro"/>
</dbReference>
<feature type="compositionally biased region" description="Polar residues" evidence="4">
    <location>
        <begin position="834"/>
        <end position="843"/>
    </location>
</feature>
<proteinExistence type="inferred from homology"/>
<dbReference type="SUPFAM" id="SSF81811">
    <property type="entry name" value="Helical domain of Sec23/24"/>
    <property type="match status" value="1"/>
</dbReference>
<evidence type="ECO:0000256" key="2">
    <source>
        <dbReference type="ARBA" id="ARBA00022448"/>
    </source>
</evidence>
<dbReference type="InterPro" id="IPR036175">
    <property type="entry name" value="Sec23/24_helical_dom_sf"/>
</dbReference>
<protein>
    <recommendedName>
        <fullName evidence="10">Protein transport protein SEC23</fullName>
    </recommendedName>
</protein>
<dbReference type="Pfam" id="PF04810">
    <property type="entry name" value="zf-Sec23_Sec24"/>
    <property type="match status" value="1"/>
</dbReference>
<dbReference type="InterPro" id="IPR050550">
    <property type="entry name" value="SEC23_SEC24_subfamily"/>
</dbReference>
<accession>A0A7S3NPM0</accession>
<dbReference type="GO" id="GO:0000149">
    <property type="term" value="F:SNARE binding"/>
    <property type="evidence" value="ECO:0007669"/>
    <property type="project" value="TreeGrafter"/>
</dbReference>
<feature type="compositionally biased region" description="Polar residues" evidence="4">
    <location>
        <begin position="138"/>
        <end position="168"/>
    </location>
</feature>
<feature type="region of interest" description="Disordered" evidence="4">
    <location>
        <begin position="909"/>
        <end position="929"/>
    </location>
</feature>
<dbReference type="Pfam" id="PF04815">
    <property type="entry name" value="Sec23_helical"/>
    <property type="match status" value="1"/>
</dbReference>
<dbReference type="SUPFAM" id="SSF82919">
    <property type="entry name" value="Zn-finger domain of Sec23/24"/>
    <property type="match status" value="1"/>
</dbReference>
<feature type="region of interest" description="Disordered" evidence="4">
    <location>
        <begin position="195"/>
        <end position="223"/>
    </location>
</feature>
<dbReference type="GO" id="GO:0090110">
    <property type="term" value="P:COPII-coated vesicle cargo loading"/>
    <property type="evidence" value="ECO:0007669"/>
    <property type="project" value="TreeGrafter"/>
</dbReference>
<dbReference type="Gene3D" id="2.30.30.380">
    <property type="entry name" value="Zn-finger domain of Sec23/24"/>
    <property type="match status" value="1"/>
</dbReference>
<dbReference type="Pfam" id="PF08033">
    <property type="entry name" value="Sec23_BS"/>
    <property type="match status" value="1"/>
</dbReference>
<dbReference type="SUPFAM" id="SSF53300">
    <property type="entry name" value="vWA-like"/>
    <property type="match status" value="1"/>
</dbReference>
<keyword evidence="3" id="KW-0653">Protein transport</keyword>
<evidence type="ECO:0008006" key="10">
    <source>
        <dbReference type="Google" id="ProtNLM"/>
    </source>
</evidence>
<evidence type="ECO:0000259" key="8">
    <source>
        <dbReference type="Pfam" id="PF08033"/>
    </source>
</evidence>
<comment type="similarity">
    <text evidence="1">Belongs to the SEC23/SEC24 family. SEC24 subfamily.</text>
</comment>
<dbReference type="PANTHER" id="PTHR13803">
    <property type="entry name" value="SEC24-RELATED PROTEIN"/>
    <property type="match status" value="1"/>
</dbReference>
<dbReference type="InterPro" id="IPR006895">
    <property type="entry name" value="Znf_Sec23_Sec24"/>
</dbReference>
<evidence type="ECO:0000313" key="9">
    <source>
        <dbReference type="EMBL" id="CAE0374344.1"/>
    </source>
</evidence>
<dbReference type="SUPFAM" id="SSF82754">
    <property type="entry name" value="C-terminal, gelsolin-like domain of Sec23/24"/>
    <property type="match status" value="1"/>
</dbReference>
<feature type="compositionally biased region" description="Low complexity" evidence="4">
    <location>
        <begin position="34"/>
        <end position="56"/>
    </location>
</feature>
<feature type="region of interest" description="Disordered" evidence="4">
    <location>
        <begin position="812"/>
        <end position="843"/>
    </location>
</feature>
<dbReference type="EMBL" id="HBIJ01023055">
    <property type="protein sequence ID" value="CAE0374344.1"/>
    <property type="molecule type" value="Transcribed_RNA"/>
</dbReference>
<evidence type="ECO:0000259" key="6">
    <source>
        <dbReference type="Pfam" id="PF04811"/>
    </source>
</evidence>
<feature type="domain" description="Zinc finger Sec23/Sec24-type" evidence="5">
    <location>
        <begin position="308"/>
        <end position="345"/>
    </location>
</feature>
<dbReference type="Gene3D" id="2.60.40.1670">
    <property type="entry name" value="beta-sandwich domain of Sec23/24"/>
    <property type="match status" value="1"/>
</dbReference>
<feature type="domain" description="Sec23/Sec24 trunk" evidence="6">
    <location>
        <begin position="376"/>
        <end position="518"/>
    </location>
</feature>
<feature type="domain" description="Sec23/Sec24 helical" evidence="7">
    <location>
        <begin position="844"/>
        <end position="904"/>
    </location>
</feature>
<dbReference type="InterPro" id="IPR029006">
    <property type="entry name" value="ADF-H/Gelsolin-like_dom_sf"/>
</dbReference>
<evidence type="ECO:0000259" key="5">
    <source>
        <dbReference type="Pfam" id="PF04810"/>
    </source>
</evidence>
<evidence type="ECO:0000259" key="7">
    <source>
        <dbReference type="Pfam" id="PF04815"/>
    </source>
</evidence>
<dbReference type="InterPro" id="IPR036465">
    <property type="entry name" value="vWFA_dom_sf"/>
</dbReference>
<gene>
    <name evidence="9" type="ORF">ALAG00032_LOCUS15147</name>
</gene>
<feature type="compositionally biased region" description="Polar residues" evidence="4">
    <location>
        <begin position="121"/>
        <end position="130"/>
    </location>
</feature>
<organism evidence="9">
    <name type="scientific">Aureoumbra lagunensis</name>
    <dbReference type="NCBI Taxonomy" id="44058"/>
    <lineage>
        <taxon>Eukaryota</taxon>
        <taxon>Sar</taxon>
        <taxon>Stramenopiles</taxon>
        <taxon>Ochrophyta</taxon>
        <taxon>Pelagophyceae</taxon>
        <taxon>Pelagomonadales</taxon>
        <taxon>Aureoumbra</taxon>
    </lineage>
</organism>
<dbReference type="GO" id="GO:0070971">
    <property type="term" value="C:endoplasmic reticulum exit site"/>
    <property type="evidence" value="ECO:0007669"/>
    <property type="project" value="TreeGrafter"/>
</dbReference>
<dbReference type="InterPro" id="IPR036174">
    <property type="entry name" value="Znf_Sec23_Sec24_sf"/>
</dbReference>
<dbReference type="InterPro" id="IPR036180">
    <property type="entry name" value="Gelsolin-like_dom_sf"/>
</dbReference>
<dbReference type="Gene3D" id="1.20.120.730">
    <property type="entry name" value="Sec23/Sec24 helical domain"/>
    <property type="match status" value="2"/>
</dbReference>
<dbReference type="GO" id="GO:0008270">
    <property type="term" value="F:zinc ion binding"/>
    <property type="evidence" value="ECO:0007669"/>
    <property type="project" value="InterPro"/>
</dbReference>
<dbReference type="Pfam" id="PF04811">
    <property type="entry name" value="Sec23_trunk"/>
    <property type="match status" value="1"/>
</dbReference>
<keyword evidence="2" id="KW-0813">Transport</keyword>
<reference evidence="9" key="1">
    <citation type="submission" date="2021-01" db="EMBL/GenBank/DDBJ databases">
        <authorList>
            <person name="Corre E."/>
            <person name="Pelletier E."/>
            <person name="Niang G."/>
            <person name="Scheremetjew M."/>
            <person name="Finn R."/>
            <person name="Kale V."/>
            <person name="Holt S."/>
            <person name="Cochrane G."/>
            <person name="Meng A."/>
            <person name="Brown T."/>
            <person name="Cohen L."/>
        </authorList>
    </citation>
    <scope>NUCLEOTIDE SEQUENCE</scope>
    <source>
        <strain evidence="9">CCMP1510</strain>
    </source>
</reference>
<feature type="compositionally biased region" description="Pro residues" evidence="4">
    <location>
        <begin position="207"/>
        <end position="217"/>
    </location>
</feature>
<name>A0A7S3NPM0_9STRA</name>
<dbReference type="InterPro" id="IPR006896">
    <property type="entry name" value="Sec23/24_trunk_dom"/>
</dbReference>
<dbReference type="AlphaFoldDB" id="A0A7S3NPM0"/>
<dbReference type="Gene3D" id="3.40.50.410">
    <property type="entry name" value="von Willebrand factor, type A domain"/>
    <property type="match status" value="1"/>
</dbReference>
<dbReference type="GO" id="GO:0030127">
    <property type="term" value="C:COPII vesicle coat"/>
    <property type="evidence" value="ECO:0007669"/>
    <property type="project" value="InterPro"/>
</dbReference>
<feature type="compositionally biased region" description="Pro residues" evidence="4">
    <location>
        <begin position="104"/>
        <end position="113"/>
    </location>
</feature>
<feature type="region of interest" description="Disordered" evidence="4">
    <location>
        <begin position="1"/>
        <end position="182"/>
    </location>
</feature>
<evidence type="ECO:0000256" key="1">
    <source>
        <dbReference type="ARBA" id="ARBA00008334"/>
    </source>
</evidence>